<dbReference type="AlphaFoldDB" id="A0A1G9WZR6"/>
<name>A0A1G9WZR6_9SPHI</name>
<protein>
    <submittedName>
        <fullName evidence="2">Uncharacterized protein</fullName>
    </submittedName>
</protein>
<sequence length="53" mass="6238">MLFLYLNYLLSSCLSVVWGCYLGQTESKMNKMNESIIFQLVNEQFERALRSIL</sequence>
<feature type="transmembrane region" description="Helical" evidence="1">
    <location>
        <begin position="6"/>
        <end position="23"/>
    </location>
</feature>
<dbReference type="EMBL" id="FNGY01000005">
    <property type="protein sequence ID" value="SDM89741.1"/>
    <property type="molecule type" value="Genomic_DNA"/>
</dbReference>
<keyword evidence="1" id="KW-0812">Transmembrane</keyword>
<evidence type="ECO:0000313" key="2">
    <source>
        <dbReference type="EMBL" id="SDM89741.1"/>
    </source>
</evidence>
<reference evidence="3" key="1">
    <citation type="submission" date="2016-10" db="EMBL/GenBank/DDBJ databases">
        <authorList>
            <person name="Varghese N."/>
            <person name="Submissions S."/>
        </authorList>
    </citation>
    <scope>NUCLEOTIDE SEQUENCE [LARGE SCALE GENOMIC DNA]</scope>
    <source>
        <strain evidence="3">DSM 19110</strain>
    </source>
</reference>
<evidence type="ECO:0000313" key="3">
    <source>
        <dbReference type="Proteomes" id="UP000183200"/>
    </source>
</evidence>
<dbReference type="Proteomes" id="UP000183200">
    <property type="component" value="Unassembled WGS sequence"/>
</dbReference>
<evidence type="ECO:0000256" key="1">
    <source>
        <dbReference type="SAM" id="Phobius"/>
    </source>
</evidence>
<gene>
    <name evidence="2" type="ORF">SAMN05421820_105325</name>
</gene>
<organism evidence="2 3">
    <name type="scientific">Pedobacter steynii</name>
    <dbReference type="NCBI Taxonomy" id="430522"/>
    <lineage>
        <taxon>Bacteria</taxon>
        <taxon>Pseudomonadati</taxon>
        <taxon>Bacteroidota</taxon>
        <taxon>Sphingobacteriia</taxon>
        <taxon>Sphingobacteriales</taxon>
        <taxon>Sphingobacteriaceae</taxon>
        <taxon>Pedobacter</taxon>
    </lineage>
</organism>
<accession>A0A1G9WZR6</accession>
<keyword evidence="1" id="KW-0472">Membrane</keyword>
<keyword evidence="3" id="KW-1185">Reference proteome</keyword>
<proteinExistence type="predicted"/>
<keyword evidence="1" id="KW-1133">Transmembrane helix</keyword>